<proteinExistence type="predicted"/>
<name>A0A2H0RLR6_9BACT</name>
<evidence type="ECO:0008006" key="3">
    <source>
        <dbReference type="Google" id="ProtNLM"/>
    </source>
</evidence>
<comment type="caution">
    <text evidence="1">The sequence shown here is derived from an EMBL/GenBank/DDBJ whole genome shotgun (WGS) entry which is preliminary data.</text>
</comment>
<protein>
    <recommendedName>
        <fullName evidence="3">Type 4 fimbrial biogenesis protein PilX N-terminal domain-containing protein</fullName>
    </recommendedName>
</protein>
<evidence type="ECO:0000313" key="1">
    <source>
        <dbReference type="EMBL" id="PIR47501.1"/>
    </source>
</evidence>
<gene>
    <name evidence="1" type="ORF">COV06_03560</name>
</gene>
<dbReference type="AlphaFoldDB" id="A0A2H0RLR6"/>
<accession>A0A2H0RLR6</accession>
<dbReference type="Proteomes" id="UP000230084">
    <property type="component" value="Unassembled WGS sequence"/>
</dbReference>
<reference evidence="1 2" key="1">
    <citation type="submission" date="2017-09" db="EMBL/GenBank/DDBJ databases">
        <title>Depth-based differentiation of microbial function through sediment-hosted aquifers and enrichment of novel symbionts in the deep terrestrial subsurface.</title>
        <authorList>
            <person name="Probst A.J."/>
            <person name="Ladd B."/>
            <person name="Jarett J.K."/>
            <person name="Geller-Mcgrath D.E."/>
            <person name="Sieber C.M."/>
            <person name="Emerson J.B."/>
            <person name="Anantharaman K."/>
            <person name="Thomas B.C."/>
            <person name="Malmstrom R."/>
            <person name="Stieglmeier M."/>
            <person name="Klingl A."/>
            <person name="Woyke T."/>
            <person name="Ryan C.M."/>
            <person name="Banfield J.F."/>
        </authorList>
    </citation>
    <scope>NUCLEOTIDE SEQUENCE [LARGE SCALE GENOMIC DNA]</scope>
    <source>
        <strain evidence="1">CG10_big_fil_rev_8_21_14_0_10_50_16</strain>
    </source>
</reference>
<evidence type="ECO:0000313" key="2">
    <source>
        <dbReference type="Proteomes" id="UP000230084"/>
    </source>
</evidence>
<organism evidence="1 2">
    <name type="scientific">Candidatus Uhrbacteria bacterium CG10_big_fil_rev_8_21_14_0_10_50_16</name>
    <dbReference type="NCBI Taxonomy" id="1975039"/>
    <lineage>
        <taxon>Bacteria</taxon>
        <taxon>Candidatus Uhriibacteriota</taxon>
    </lineage>
</organism>
<sequence length="129" mass="13511">MISKKPDGFVALLVVIVVGLVLLFVTVSLAVISIRRSALQVNEQNGRLARGAVESCLDEVLIWLAIDTNYDPGSIVTGAGTCSVIVTSPTGSTRAFQMTSSVGDETYGFLATINVSVSPVSVASVHEQL</sequence>
<dbReference type="EMBL" id="PCYM01000006">
    <property type="protein sequence ID" value="PIR47501.1"/>
    <property type="molecule type" value="Genomic_DNA"/>
</dbReference>